<protein>
    <submittedName>
        <fullName evidence="3">Transcription factor WhiB</fullName>
    </submittedName>
</protein>
<keyword evidence="4" id="KW-1185">Reference proteome</keyword>
<evidence type="ECO:0000313" key="4">
    <source>
        <dbReference type="Proteomes" id="UP000317940"/>
    </source>
</evidence>
<accession>A0A561SAG9</accession>
<dbReference type="InterPro" id="IPR034768">
    <property type="entry name" value="4FE4S_WBL"/>
</dbReference>
<dbReference type="EMBL" id="VIWT01000008">
    <property type="protein sequence ID" value="TWF71795.1"/>
    <property type="molecule type" value="Genomic_DNA"/>
</dbReference>
<organism evidence="3 4">
    <name type="scientific">Kitasatospora viridis</name>
    <dbReference type="NCBI Taxonomy" id="281105"/>
    <lineage>
        <taxon>Bacteria</taxon>
        <taxon>Bacillati</taxon>
        <taxon>Actinomycetota</taxon>
        <taxon>Actinomycetes</taxon>
        <taxon>Kitasatosporales</taxon>
        <taxon>Streptomycetaceae</taxon>
        <taxon>Kitasatospora</taxon>
    </lineage>
</organism>
<name>A0A561SAG9_9ACTN</name>
<feature type="domain" description="4Fe-4S Wbl-type" evidence="2">
    <location>
        <begin position="10"/>
        <end position="65"/>
    </location>
</feature>
<comment type="caution">
    <text evidence="3">The sequence shown here is derived from an EMBL/GenBank/DDBJ whole genome shotgun (WGS) entry which is preliminary data.</text>
</comment>
<sequence length="199" mass="22784">MTTGAPPLPPCVGRAKIFFSYTGRDIAQAKALCSSCAVLDPCRNRARNLGEWGIWGGETEDDRRAAGFPPQYTSALAHLELADSTDDVEAAQAPTTQPKRRRKRRNPPEHGTMAAVRRHRYFKEDLCELCGPEAERDKEEREKNRKPRARSLNKKEPPDCGTPAKYRWHRKRKEECEECKEAERLHSQQRRDEKRTNAA</sequence>
<feature type="compositionally biased region" description="Basic and acidic residues" evidence="1">
    <location>
        <begin position="134"/>
        <end position="143"/>
    </location>
</feature>
<feature type="region of interest" description="Disordered" evidence="1">
    <location>
        <begin position="134"/>
        <end position="199"/>
    </location>
</feature>
<dbReference type="Pfam" id="PF02467">
    <property type="entry name" value="Whib"/>
    <property type="match status" value="1"/>
</dbReference>
<proteinExistence type="predicted"/>
<evidence type="ECO:0000256" key="1">
    <source>
        <dbReference type="SAM" id="MobiDB-lite"/>
    </source>
</evidence>
<reference evidence="3 4" key="1">
    <citation type="submission" date="2019-06" db="EMBL/GenBank/DDBJ databases">
        <title>Sequencing the genomes of 1000 actinobacteria strains.</title>
        <authorList>
            <person name="Klenk H.-P."/>
        </authorList>
    </citation>
    <scope>NUCLEOTIDE SEQUENCE [LARGE SCALE GENOMIC DNA]</scope>
    <source>
        <strain evidence="3 4">DSM 44826</strain>
    </source>
</reference>
<feature type="compositionally biased region" description="Basic and acidic residues" evidence="1">
    <location>
        <begin position="173"/>
        <end position="199"/>
    </location>
</feature>
<evidence type="ECO:0000313" key="3">
    <source>
        <dbReference type="EMBL" id="TWF71795.1"/>
    </source>
</evidence>
<dbReference type="PROSITE" id="PS51674">
    <property type="entry name" value="4FE4S_WBL"/>
    <property type="match status" value="1"/>
</dbReference>
<gene>
    <name evidence="3" type="ORF">FHX73_18166</name>
</gene>
<evidence type="ECO:0000259" key="2">
    <source>
        <dbReference type="PROSITE" id="PS51674"/>
    </source>
</evidence>
<dbReference type="RefSeq" id="WP_211786515.1">
    <property type="nucleotide sequence ID" value="NZ_BAAAMZ010000022.1"/>
</dbReference>
<feature type="region of interest" description="Disordered" evidence="1">
    <location>
        <begin position="83"/>
        <end position="117"/>
    </location>
</feature>
<dbReference type="AlphaFoldDB" id="A0A561SAG9"/>
<dbReference type="Proteomes" id="UP000317940">
    <property type="component" value="Unassembled WGS sequence"/>
</dbReference>